<keyword evidence="2" id="KW-1185">Reference proteome</keyword>
<proteinExistence type="predicted"/>
<evidence type="ECO:0000313" key="2">
    <source>
        <dbReference type="Proteomes" id="UP000657006"/>
    </source>
</evidence>
<gene>
    <name evidence="1" type="ORF">H8730_11020</name>
</gene>
<dbReference type="EMBL" id="JACRSQ010000016">
    <property type="protein sequence ID" value="MBC8544078.1"/>
    <property type="molecule type" value="Genomic_DNA"/>
</dbReference>
<comment type="caution">
    <text evidence="1">The sequence shown here is derived from an EMBL/GenBank/DDBJ whole genome shotgun (WGS) entry which is preliminary data.</text>
</comment>
<evidence type="ECO:0008006" key="3">
    <source>
        <dbReference type="Google" id="ProtNLM"/>
    </source>
</evidence>
<sequence length="383" mass="44197">MKRKQARFTVVVFLVLLFGLSLANALKKDTIFSENENRYLAGKPEWSVARFFDGVFGQEFETYLTDQFLGRDAWVSVKTLAELAMGKRESNHVFFAKDGYLIERHDASELASSYYEKNCSYLSQFIAAQTEKLGMGRVQVLLAPAASQVLTEKLPAYAPGWASRELSDHLRPLLPEGTLVDVQPVLAEAQDSYIYYRTDHHWTTLGAYYAYRVWMNARGETPWQLDDFQAEPLSHTFLGTVYSKANYPFAEPDTMYRYCPVREDIRVTVTYNQEEEVTYSSLYMEEYLSQKDQYPVYLNGNQALTRIRTNVEEERKLLIIKDSYANSFTPFAVNHFQEVQMIDLRYFNGSLSAYIQGEGITDLLFLYGGPQFIEDRNLGKLLR</sequence>
<name>A0A926DUB1_9FIRM</name>
<protein>
    <recommendedName>
        <fullName evidence="3">AlgX/AlgJ SGNH hydrolase-like domain-containing protein</fullName>
    </recommendedName>
</protein>
<dbReference type="AlphaFoldDB" id="A0A926DUB1"/>
<accession>A0A926DUB1</accession>
<reference evidence="1" key="1">
    <citation type="submission" date="2020-08" db="EMBL/GenBank/DDBJ databases">
        <title>Genome public.</title>
        <authorList>
            <person name="Liu C."/>
            <person name="Sun Q."/>
        </authorList>
    </citation>
    <scope>NUCLEOTIDE SEQUENCE</scope>
    <source>
        <strain evidence="1">NSJ-32</strain>
    </source>
</reference>
<organism evidence="1 2">
    <name type="scientific">Bianquea renquensis</name>
    <dbReference type="NCBI Taxonomy" id="2763661"/>
    <lineage>
        <taxon>Bacteria</taxon>
        <taxon>Bacillati</taxon>
        <taxon>Bacillota</taxon>
        <taxon>Clostridia</taxon>
        <taxon>Eubacteriales</taxon>
        <taxon>Bianqueaceae</taxon>
        <taxon>Bianquea</taxon>
    </lineage>
</organism>
<evidence type="ECO:0000313" key="1">
    <source>
        <dbReference type="EMBL" id="MBC8544078.1"/>
    </source>
</evidence>
<dbReference type="InterPro" id="IPR025945">
    <property type="entry name" value="DHHW"/>
</dbReference>
<dbReference type="Pfam" id="PF14286">
    <property type="entry name" value="DHHW"/>
    <property type="match status" value="1"/>
</dbReference>
<dbReference type="RefSeq" id="WP_177720155.1">
    <property type="nucleotide sequence ID" value="NZ_JACRSQ010000016.1"/>
</dbReference>
<dbReference type="Proteomes" id="UP000657006">
    <property type="component" value="Unassembled WGS sequence"/>
</dbReference>